<organism evidence="2 3">
    <name type="scientific">Streptomyces olivaceiscleroticus</name>
    <dbReference type="NCBI Taxonomy" id="68245"/>
    <lineage>
        <taxon>Bacteria</taxon>
        <taxon>Bacillati</taxon>
        <taxon>Actinomycetota</taxon>
        <taxon>Actinomycetes</taxon>
        <taxon>Kitasatosporales</taxon>
        <taxon>Streptomycetaceae</taxon>
        <taxon>Streptomyces</taxon>
    </lineage>
</organism>
<evidence type="ECO:0000313" key="3">
    <source>
        <dbReference type="Proteomes" id="UP001500909"/>
    </source>
</evidence>
<evidence type="ECO:0000313" key="2">
    <source>
        <dbReference type="EMBL" id="GAA0483088.1"/>
    </source>
</evidence>
<gene>
    <name evidence="2" type="ORF">GCM10010361_54910</name>
</gene>
<evidence type="ECO:0000256" key="1">
    <source>
        <dbReference type="SAM" id="MobiDB-lite"/>
    </source>
</evidence>
<dbReference type="EMBL" id="BAAABY010000040">
    <property type="protein sequence ID" value="GAA0483088.1"/>
    <property type="molecule type" value="Genomic_DNA"/>
</dbReference>
<protein>
    <submittedName>
        <fullName evidence="2">Uncharacterized protein</fullName>
    </submittedName>
</protein>
<sequence length="53" mass="5861">MDARTDPVGGIRTGKGKRPPLRTRGGIWSEGRFPLLRRGAFTVTRPFIAARIP</sequence>
<name>A0ABN1ASQ5_9ACTN</name>
<dbReference type="Proteomes" id="UP001500909">
    <property type="component" value="Unassembled WGS sequence"/>
</dbReference>
<proteinExistence type="predicted"/>
<feature type="region of interest" description="Disordered" evidence="1">
    <location>
        <begin position="1"/>
        <end position="25"/>
    </location>
</feature>
<accession>A0ABN1ASQ5</accession>
<reference evidence="2 3" key="1">
    <citation type="journal article" date="2019" name="Int. J. Syst. Evol. Microbiol.">
        <title>The Global Catalogue of Microorganisms (GCM) 10K type strain sequencing project: providing services to taxonomists for standard genome sequencing and annotation.</title>
        <authorList>
            <consortium name="The Broad Institute Genomics Platform"/>
            <consortium name="The Broad Institute Genome Sequencing Center for Infectious Disease"/>
            <person name="Wu L."/>
            <person name="Ma J."/>
        </authorList>
    </citation>
    <scope>NUCLEOTIDE SEQUENCE [LARGE SCALE GENOMIC DNA]</scope>
    <source>
        <strain evidence="2 3">JCM 4805</strain>
    </source>
</reference>
<comment type="caution">
    <text evidence="2">The sequence shown here is derived from an EMBL/GenBank/DDBJ whole genome shotgun (WGS) entry which is preliminary data.</text>
</comment>
<keyword evidence="3" id="KW-1185">Reference proteome</keyword>